<sequence length="86" mass="9680">MSRAIRDRLIAWFHEPDKLQHIIISLALVQGMLPWTTIWLSVLVTFLIGLAKETWDALYGAGFSWGDIVANCLGIGLGVILLWPYL</sequence>
<feature type="transmembrane region" description="Helical" evidence="1">
    <location>
        <begin position="68"/>
        <end position="85"/>
    </location>
</feature>
<dbReference type="Proteomes" id="UP001269819">
    <property type="component" value="Unassembled WGS sequence"/>
</dbReference>
<keyword evidence="1" id="KW-0812">Transmembrane</keyword>
<evidence type="ECO:0000313" key="3">
    <source>
        <dbReference type="Proteomes" id="UP001269819"/>
    </source>
</evidence>
<evidence type="ECO:0000313" key="2">
    <source>
        <dbReference type="EMBL" id="MDV2079922.1"/>
    </source>
</evidence>
<dbReference type="RefSeq" id="WP_248169205.1">
    <property type="nucleotide sequence ID" value="NZ_BAABBC010000043.1"/>
</dbReference>
<accession>A0ABU3W143</accession>
<evidence type="ECO:0000256" key="1">
    <source>
        <dbReference type="SAM" id="Phobius"/>
    </source>
</evidence>
<keyword evidence="1" id="KW-1133">Transmembrane helix</keyword>
<reference evidence="2 3" key="1">
    <citation type="submission" date="2023-10" db="EMBL/GenBank/DDBJ databases">
        <title>Characteristics and mechanism of a salt-tolerant marine origin heterotrophic nitrifying- aerobic denitrifying bacteria Marinobacter xestospongiae HN1.</title>
        <authorList>
            <person name="Qi R."/>
        </authorList>
    </citation>
    <scope>NUCLEOTIDE SEQUENCE [LARGE SCALE GENOMIC DNA]</scope>
    <source>
        <strain evidence="2 3">HN1</strain>
    </source>
</reference>
<proteinExistence type="predicted"/>
<keyword evidence="3" id="KW-1185">Reference proteome</keyword>
<name>A0ABU3W143_9GAMM</name>
<comment type="caution">
    <text evidence="2">The sequence shown here is derived from an EMBL/GenBank/DDBJ whole genome shotgun (WGS) entry which is preliminary data.</text>
</comment>
<gene>
    <name evidence="2" type="ORF">RYS15_14630</name>
</gene>
<keyword evidence="1" id="KW-0472">Membrane</keyword>
<feature type="transmembrane region" description="Helical" evidence="1">
    <location>
        <begin position="21"/>
        <end position="48"/>
    </location>
</feature>
<dbReference type="EMBL" id="JAWIIJ010000010">
    <property type="protein sequence ID" value="MDV2079922.1"/>
    <property type="molecule type" value="Genomic_DNA"/>
</dbReference>
<organism evidence="2 3">
    <name type="scientific">Marinobacter xestospongiae</name>
    <dbReference type="NCBI Taxonomy" id="994319"/>
    <lineage>
        <taxon>Bacteria</taxon>
        <taxon>Pseudomonadati</taxon>
        <taxon>Pseudomonadota</taxon>
        <taxon>Gammaproteobacteria</taxon>
        <taxon>Pseudomonadales</taxon>
        <taxon>Marinobacteraceae</taxon>
        <taxon>Marinobacter</taxon>
    </lineage>
</organism>
<protein>
    <recommendedName>
        <fullName evidence="4">VanZ like family protein</fullName>
    </recommendedName>
</protein>
<evidence type="ECO:0008006" key="4">
    <source>
        <dbReference type="Google" id="ProtNLM"/>
    </source>
</evidence>